<dbReference type="PANTHER" id="PTHR33678:SF1">
    <property type="entry name" value="BLL1576 PROTEIN"/>
    <property type="match status" value="1"/>
</dbReference>
<evidence type="ECO:0000256" key="1">
    <source>
        <dbReference type="SAM" id="Coils"/>
    </source>
</evidence>
<feature type="domain" description="Transposase IS66 C-terminal" evidence="5">
    <location>
        <begin position="499"/>
        <end position="536"/>
    </location>
</feature>
<dbReference type="InterPro" id="IPR004291">
    <property type="entry name" value="Transposase_IS66_central"/>
</dbReference>
<dbReference type="Pfam" id="PF13007">
    <property type="entry name" value="LZ_Tnp_IS66"/>
    <property type="match status" value="1"/>
</dbReference>
<name>A0A916QLX3_9GAMM</name>
<keyword evidence="7" id="KW-1185">Reference proteome</keyword>
<evidence type="ECO:0000259" key="2">
    <source>
        <dbReference type="Pfam" id="PF03050"/>
    </source>
</evidence>
<dbReference type="InterPro" id="IPR024463">
    <property type="entry name" value="Transposase_TnpC_homeodom"/>
</dbReference>
<dbReference type="PANTHER" id="PTHR33678">
    <property type="entry name" value="BLL1576 PROTEIN"/>
    <property type="match status" value="1"/>
</dbReference>
<dbReference type="Pfam" id="PF03050">
    <property type="entry name" value="DDE_Tnp_IS66"/>
    <property type="match status" value="1"/>
</dbReference>
<keyword evidence="1" id="KW-0175">Coiled coil</keyword>
<evidence type="ECO:0000259" key="5">
    <source>
        <dbReference type="Pfam" id="PF13817"/>
    </source>
</evidence>
<protein>
    <submittedName>
        <fullName evidence="6">Transposase</fullName>
    </submittedName>
</protein>
<dbReference type="InterPro" id="IPR052344">
    <property type="entry name" value="Transposase-related"/>
</dbReference>
<reference evidence="6" key="1">
    <citation type="journal article" date="2014" name="Int. J. Syst. Evol. Microbiol.">
        <title>Complete genome sequence of Corynebacterium casei LMG S-19264T (=DSM 44701T), isolated from a smear-ripened cheese.</title>
        <authorList>
            <consortium name="US DOE Joint Genome Institute (JGI-PGF)"/>
            <person name="Walter F."/>
            <person name="Albersmeier A."/>
            <person name="Kalinowski J."/>
            <person name="Ruckert C."/>
        </authorList>
    </citation>
    <scope>NUCLEOTIDE SEQUENCE</scope>
    <source>
        <strain evidence="6">CGMCC 1.15425</strain>
    </source>
</reference>
<dbReference type="NCBIfam" id="NF033517">
    <property type="entry name" value="transpos_IS66"/>
    <property type="match status" value="1"/>
</dbReference>
<dbReference type="InterPro" id="IPR039552">
    <property type="entry name" value="IS66_C"/>
</dbReference>
<dbReference type="Proteomes" id="UP000627715">
    <property type="component" value="Unassembled WGS sequence"/>
</dbReference>
<gene>
    <name evidence="6" type="ORF">GCM10011403_30090</name>
</gene>
<feature type="domain" description="Transposase TnpC homeodomain" evidence="4">
    <location>
        <begin position="75"/>
        <end position="146"/>
    </location>
</feature>
<evidence type="ECO:0000259" key="3">
    <source>
        <dbReference type="Pfam" id="PF13005"/>
    </source>
</evidence>
<dbReference type="EMBL" id="BMIY01000020">
    <property type="protein sequence ID" value="GFZ84612.1"/>
    <property type="molecule type" value="Genomic_DNA"/>
</dbReference>
<accession>A0A916QLX3</accession>
<sequence length="546" mass="61552">MLLPNKRIELNAWQWHTCAMTQPDLNKLDAEQLRALVTQLMGNAAEQQVEVQALQQRTERIEQRNQHLEAVNAKLSHELLLLRRLKFGKQSEKLDSLQRSLLEDIIDADTSAIEQQWADLVKDEPINNKPKTQPKRVALPAELPRTLIRHEPQNTHCQCGCQLKRIGEDISEKLDYTPGVFSVEQHIRGKWICTDCETLTQAPVPAHVIDKGLPTTGLLAHVLVAKYADHLPLYRQEHIFGRAGYPIARSTLADWVGRCGHALQPLADALRETILNHPVVHADETPVPVLEPGKKKTSRAYIWAYCTTPYADTKAVVYDFAPSRAGEHARRFLEGWQGKLVCDDYSGYKASFGQGVSEVACMAHARRKFFELHESSKSTLAATALEQIGRLYEIERQAKGLDDQQRHILRQQRAKPIADELHTWLVASRQKVPDGTATAKAIDYSLKRWGALIRYLDDGGVPIDNNQVENQMRPWALGRKNWLFAGSLRSGRRAAAVMSLIQSARLNGHDPYEYLKDVLARLPTQQASAIAELLPHSWSPETAVNV</sequence>
<comment type="caution">
    <text evidence="6">The sequence shown here is derived from an EMBL/GenBank/DDBJ whole genome shotgun (WGS) entry which is preliminary data.</text>
</comment>
<feature type="domain" description="Transposase IS66 central" evidence="2">
    <location>
        <begin position="211"/>
        <end position="492"/>
    </location>
</feature>
<organism evidence="6 7">
    <name type="scientific">Pseudohongiella nitratireducens</name>
    <dbReference type="NCBI Taxonomy" id="1768907"/>
    <lineage>
        <taxon>Bacteria</taxon>
        <taxon>Pseudomonadati</taxon>
        <taxon>Pseudomonadota</taxon>
        <taxon>Gammaproteobacteria</taxon>
        <taxon>Pseudomonadales</taxon>
        <taxon>Pseudohongiellaceae</taxon>
        <taxon>Pseudohongiella</taxon>
    </lineage>
</organism>
<proteinExistence type="predicted"/>
<feature type="domain" description="Transposase IS66 zinc-finger binding" evidence="3">
    <location>
        <begin position="155"/>
        <end position="197"/>
    </location>
</feature>
<dbReference type="Pfam" id="PF13005">
    <property type="entry name" value="zf-IS66"/>
    <property type="match status" value="1"/>
</dbReference>
<reference evidence="6" key="2">
    <citation type="submission" date="2020-09" db="EMBL/GenBank/DDBJ databases">
        <authorList>
            <person name="Sun Q."/>
            <person name="Zhou Y."/>
        </authorList>
    </citation>
    <scope>NUCLEOTIDE SEQUENCE</scope>
    <source>
        <strain evidence="6">CGMCC 1.15425</strain>
    </source>
</reference>
<dbReference type="AlphaFoldDB" id="A0A916QLX3"/>
<evidence type="ECO:0000313" key="7">
    <source>
        <dbReference type="Proteomes" id="UP000627715"/>
    </source>
</evidence>
<dbReference type="InterPro" id="IPR024474">
    <property type="entry name" value="Znf_dom_IS66"/>
</dbReference>
<feature type="coiled-coil region" evidence="1">
    <location>
        <begin position="37"/>
        <end position="78"/>
    </location>
</feature>
<dbReference type="Pfam" id="PF13817">
    <property type="entry name" value="DDE_Tnp_IS66_C"/>
    <property type="match status" value="1"/>
</dbReference>
<evidence type="ECO:0000313" key="6">
    <source>
        <dbReference type="EMBL" id="GFZ84612.1"/>
    </source>
</evidence>
<evidence type="ECO:0000259" key="4">
    <source>
        <dbReference type="Pfam" id="PF13007"/>
    </source>
</evidence>